<dbReference type="Pfam" id="PF04265">
    <property type="entry name" value="TPK_B1_binding"/>
    <property type="match status" value="1"/>
</dbReference>
<keyword evidence="1 7" id="KW-0808">Transferase</keyword>
<keyword evidence="8" id="KW-1185">Reference proteome</keyword>
<dbReference type="PANTHER" id="PTHR41299">
    <property type="entry name" value="THIAMINE PYROPHOSPHOKINASE"/>
    <property type="match status" value="1"/>
</dbReference>
<dbReference type="EMBL" id="QFFZ01000010">
    <property type="protein sequence ID" value="TEB11919.1"/>
    <property type="molecule type" value="Genomic_DNA"/>
</dbReference>
<dbReference type="GO" id="GO:0004788">
    <property type="term" value="F:thiamine diphosphokinase activity"/>
    <property type="evidence" value="ECO:0007669"/>
    <property type="project" value="UniProtKB-UniRule"/>
</dbReference>
<reference evidence="7 8" key="1">
    <citation type="journal article" date="2018" name="Environ. Microbiol.">
        <title>Novel energy conservation strategies and behaviour of Pelotomaculum schinkii driving syntrophic propionate catabolism.</title>
        <authorList>
            <person name="Hidalgo-Ahumada C.A.P."/>
            <person name="Nobu M.K."/>
            <person name="Narihiro T."/>
            <person name="Tamaki H."/>
            <person name="Liu W.T."/>
            <person name="Kamagata Y."/>
            <person name="Stams A.J.M."/>
            <person name="Imachi H."/>
            <person name="Sousa D.Z."/>
        </authorList>
    </citation>
    <scope>NUCLEOTIDE SEQUENCE [LARGE SCALE GENOMIC DNA]</scope>
    <source>
        <strain evidence="7 8">MGP</strain>
    </source>
</reference>
<evidence type="ECO:0000313" key="7">
    <source>
        <dbReference type="EMBL" id="TEB11919.1"/>
    </source>
</evidence>
<evidence type="ECO:0000256" key="3">
    <source>
        <dbReference type="ARBA" id="ARBA00022777"/>
    </source>
</evidence>
<evidence type="ECO:0000256" key="2">
    <source>
        <dbReference type="ARBA" id="ARBA00022741"/>
    </source>
</evidence>
<dbReference type="InterPro" id="IPR006282">
    <property type="entry name" value="Thi_PPkinase"/>
</dbReference>
<comment type="caution">
    <text evidence="7">The sequence shown here is derived from an EMBL/GenBank/DDBJ whole genome shotgun (WGS) entry which is preliminary data.</text>
</comment>
<dbReference type="OrthoDB" id="9804377at2"/>
<keyword evidence="2" id="KW-0547">Nucleotide-binding</keyword>
<protein>
    <recommendedName>
        <fullName evidence="5">Thiamine diphosphokinase</fullName>
        <ecNumber evidence="5">2.7.6.2</ecNumber>
    </recommendedName>
</protein>
<dbReference type="GO" id="GO:0009229">
    <property type="term" value="P:thiamine diphosphate biosynthetic process"/>
    <property type="evidence" value="ECO:0007669"/>
    <property type="project" value="InterPro"/>
</dbReference>
<keyword evidence="4" id="KW-0067">ATP-binding</keyword>
<proteinExistence type="predicted"/>
<dbReference type="InterPro" id="IPR053149">
    <property type="entry name" value="TPK"/>
</dbReference>
<dbReference type="InterPro" id="IPR036371">
    <property type="entry name" value="TPK_B1-bd_sf"/>
</dbReference>
<dbReference type="Proteomes" id="UP000297597">
    <property type="component" value="Unassembled WGS sequence"/>
</dbReference>
<name>A0A4Y7RT60_9FIRM</name>
<dbReference type="Pfam" id="PF04263">
    <property type="entry name" value="TPK_catalytic"/>
    <property type="match status" value="1"/>
</dbReference>
<evidence type="ECO:0000256" key="1">
    <source>
        <dbReference type="ARBA" id="ARBA00022679"/>
    </source>
</evidence>
<dbReference type="Gene3D" id="3.40.50.10240">
    <property type="entry name" value="Thiamin pyrophosphokinase, catalytic domain"/>
    <property type="match status" value="1"/>
</dbReference>
<dbReference type="InterPro" id="IPR007371">
    <property type="entry name" value="TPK_catalytic"/>
</dbReference>
<dbReference type="CDD" id="cd07995">
    <property type="entry name" value="TPK"/>
    <property type="match status" value="1"/>
</dbReference>
<dbReference type="PANTHER" id="PTHR41299:SF1">
    <property type="entry name" value="THIAMINE PYROPHOSPHOKINASE"/>
    <property type="match status" value="1"/>
</dbReference>
<dbReference type="GO" id="GO:0030975">
    <property type="term" value="F:thiamine binding"/>
    <property type="evidence" value="ECO:0007669"/>
    <property type="project" value="InterPro"/>
</dbReference>
<dbReference type="SUPFAM" id="SSF63999">
    <property type="entry name" value="Thiamin pyrophosphokinase, catalytic domain"/>
    <property type="match status" value="1"/>
</dbReference>
<gene>
    <name evidence="7" type="primary">thiN</name>
    <name evidence="7" type="ORF">Pmgp_01286</name>
</gene>
<dbReference type="SMART" id="SM00983">
    <property type="entry name" value="TPK_B1_binding"/>
    <property type="match status" value="1"/>
</dbReference>
<sequence>MKFLVITNGAYGNLDWYRSRVGLFERLICVDGGAGRARELGIIPHWIVGDMDSISEPDRKFMEDAGVCFEVHPPEKDFTDTQLALELAAREGGRNIVVWGGTGSRLDHNLSNIFSASFFLERGIDIVFDSPDMTVYLVKKQLVIPGSPGDTVSLIAMGSRVSGVDLHGFKYPLNKATLEGNWQWAVSNIITQAEPVVRLDSGILAVFHYKTPVP</sequence>
<feature type="domain" description="Thiamin pyrophosphokinase thiamin-binding" evidence="6">
    <location>
        <begin position="146"/>
        <end position="205"/>
    </location>
</feature>
<dbReference type="InterPro" id="IPR036759">
    <property type="entry name" value="TPK_catalytic_sf"/>
</dbReference>
<evidence type="ECO:0000256" key="5">
    <source>
        <dbReference type="NCBIfam" id="TIGR01378"/>
    </source>
</evidence>
<dbReference type="AlphaFoldDB" id="A0A4Y7RT60"/>
<accession>A0A4Y7RT60</accession>
<evidence type="ECO:0000256" key="4">
    <source>
        <dbReference type="ARBA" id="ARBA00022840"/>
    </source>
</evidence>
<dbReference type="GO" id="GO:0016301">
    <property type="term" value="F:kinase activity"/>
    <property type="evidence" value="ECO:0007669"/>
    <property type="project" value="UniProtKB-KW"/>
</dbReference>
<keyword evidence="3 7" id="KW-0418">Kinase</keyword>
<evidence type="ECO:0000313" key="8">
    <source>
        <dbReference type="Proteomes" id="UP000297597"/>
    </source>
</evidence>
<dbReference type="InterPro" id="IPR007373">
    <property type="entry name" value="Thiamin_PyroPKinase_B1-bd"/>
</dbReference>
<dbReference type="EC" id="2.7.6.2" evidence="5"/>
<dbReference type="GO" id="GO:0005524">
    <property type="term" value="F:ATP binding"/>
    <property type="evidence" value="ECO:0007669"/>
    <property type="project" value="UniProtKB-KW"/>
</dbReference>
<dbReference type="RefSeq" id="WP_134213157.1">
    <property type="nucleotide sequence ID" value="NZ_QFFZ01000010.1"/>
</dbReference>
<evidence type="ECO:0000259" key="6">
    <source>
        <dbReference type="SMART" id="SM00983"/>
    </source>
</evidence>
<dbReference type="GO" id="GO:0006772">
    <property type="term" value="P:thiamine metabolic process"/>
    <property type="evidence" value="ECO:0007669"/>
    <property type="project" value="UniProtKB-UniRule"/>
</dbReference>
<dbReference type="SUPFAM" id="SSF63862">
    <property type="entry name" value="Thiamin pyrophosphokinase, substrate-binding domain"/>
    <property type="match status" value="1"/>
</dbReference>
<organism evidence="7 8">
    <name type="scientific">Pelotomaculum propionicicum</name>
    <dbReference type="NCBI Taxonomy" id="258475"/>
    <lineage>
        <taxon>Bacteria</taxon>
        <taxon>Bacillati</taxon>
        <taxon>Bacillota</taxon>
        <taxon>Clostridia</taxon>
        <taxon>Eubacteriales</taxon>
        <taxon>Desulfotomaculaceae</taxon>
        <taxon>Pelotomaculum</taxon>
    </lineage>
</organism>
<dbReference type="NCBIfam" id="TIGR01378">
    <property type="entry name" value="thi_PPkinase"/>
    <property type="match status" value="1"/>
</dbReference>